<feature type="transmembrane region" description="Helical" evidence="6">
    <location>
        <begin position="404"/>
        <end position="425"/>
    </location>
</feature>
<organism evidence="7 8">
    <name type="scientific">Candidatus Polarisedimenticola svalbardensis</name>
    <dbReference type="NCBI Taxonomy" id="2886004"/>
    <lineage>
        <taxon>Bacteria</taxon>
        <taxon>Pseudomonadati</taxon>
        <taxon>Acidobacteriota</taxon>
        <taxon>Candidatus Polarisedimenticolia</taxon>
        <taxon>Candidatus Polarisedimenticolales</taxon>
        <taxon>Candidatus Polarisedimenticolaceae</taxon>
        <taxon>Candidatus Polarisedimenticola</taxon>
    </lineage>
</organism>
<comment type="similarity">
    <text evidence="2">Belongs to the TMEM19 family.</text>
</comment>
<evidence type="ECO:0000313" key="7">
    <source>
        <dbReference type="EMBL" id="MBD3868045.1"/>
    </source>
</evidence>
<feature type="transmembrane region" description="Helical" evidence="6">
    <location>
        <begin position="63"/>
        <end position="83"/>
    </location>
</feature>
<sequence>MSVRSELLRKLVHVGMGGFALALRWLTPWQAAACALIALLFNLLLLHRITGRSLLRSDEKGKGFSLGIALYPAVVLTLVLVFFRRLELAAAVWGFLAFGDGMATVAGVTVGGPKLPWNGEKSWAGLVSFVLWGTAAAAFLIRWVQQGAAAGQNDHVGMSFLTVGPWFLLAGCFAAALAAALAESARTGIDDNILVPLAGGLTLFAATLVDPAVLAASWPTMATALLWGAAINAVLAMGAYAAKGVGVSGAVWGWVLGTLLYGFGGWRSFLMLLVFFVLGTACTKAGYGRKAALGIAQEKGGRRGARNAFANTSAGVLFAFLAVATPYSLAFSLAVVAAFATAASDTVSSEIGQAYGKRHFLVTTFRRVPAGTDGAVSLEGTLAGIGASLVLGAVAAWTGLIPTAGIGLVALAAFVGTTLESYLGAAFEQTKQIDNELVNFTNTLAGGLTALALAWLVF</sequence>
<evidence type="ECO:0000256" key="2">
    <source>
        <dbReference type="ARBA" id="ARBA00009012"/>
    </source>
</evidence>
<dbReference type="GO" id="GO:0016020">
    <property type="term" value="C:membrane"/>
    <property type="evidence" value="ECO:0007669"/>
    <property type="project" value="UniProtKB-SubCell"/>
</dbReference>
<dbReference type="InterPro" id="IPR002794">
    <property type="entry name" value="DUF92_TMEM19"/>
</dbReference>
<keyword evidence="4 6" id="KW-1133">Transmembrane helix</keyword>
<reference evidence="7 8" key="1">
    <citation type="submission" date="2020-08" db="EMBL/GenBank/DDBJ databases">
        <title>Acidobacteriota in marine sediments use diverse sulfur dissimilation pathways.</title>
        <authorList>
            <person name="Wasmund K."/>
        </authorList>
    </citation>
    <scope>NUCLEOTIDE SEQUENCE [LARGE SCALE GENOMIC DNA]</scope>
    <source>
        <strain evidence="7">MAG AM4</strain>
    </source>
</reference>
<feature type="transmembrane region" description="Helical" evidence="6">
    <location>
        <begin position="29"/>
        <end position="51"/>
    </location>
</feature>
<feature type="transmembrane region" description="Helical" evidence="6">
    <location>
        <begin position="89"/>
        <end position="111"/>
    </location>
</feature>
<feature type="transmembrane region" description="Helical" evidence="6">
    <location>
        <begin position="220"/>
        <end position="238"/>
    </location>
</feature>
<evidence type="ECO:0000256" key="6">
    <source>
        <dbReference type="SAM" id="Phobius"/>
    </source>
</evidence>
<name>A0A8J6Y6E0_9BACT</name>
<dbReference type="Proteomes" id="UP000648239">
    <property type="component" value="Unassembled WGS sequence"/>
</dbReference>
<feature type="transmembrane region" description="Helical" evidence="6">
    <location>
        <begin position="308"/>
        <end position="327"/>
    </location>
</feature>
<proteinExistence type="inferred from homology"/>
<evidence type="ECO:0000256" key="5">
    <source>
        <dbReference type="ARBA" id="ARBA00023136"/>
    </source>
</evidence>
<gene>
    <name evidence="7" type="ORF">IFK94_07965</name>
</gene>
<dbReference type="PANTHER" id="PTHR13353:SF5">
    <property type="entry name" value="TRANSMEMBRANE PROTEIN 19"/>
    <property type="match status" value="1"/>
</dbReference>
<protein>
    <submittedName>
        <fullName evidence="7">DUF92 domain-containing protein</fullName>
    </submittedName>
</protein>
<evidence type="ECO:0000256" key="1">
    <source>
        <dbReference type="ARBA" id="ARBA00004141"/>
    </source>
</evidence>
<feature type="transmembrane region" description="Helical" evidence="6">
    <location>
        <begin position="193"/>
        <end position="214"/>
    </location>
</feature>
<feature type="transmembrane region" description="Helical" evidence="6">
    <location>
        <begin position="156"/>
        <end position="181"/>
    </location>
</feature>
<dbReference type="AlphaFoldDB" id="A0A8J6Y6E0"/>
<evidence type="ECO:0000313" key="8">
    <source>
        <dbReference type="Proteomes" id="UP000648239"/>
    </source>
</evidence>
<feature type="transmembrane region" description="Helical" evidence="6">
    <location>
        <begin position="123"/>
        <end position="144"/>
    </location>
</feature>
<dbReference type="Pfam" id="PF01940">
    <property type="entry name" value="DUF92"/>
    <property type="match status" value="1"/>
</dbReference>
<evidence type="ECO:0000256" key="4">
    <source>
        <dbReference type="ARBA" id="ARBA00022989"/>
    </source>
</evidence>
<dbReference type="EMBL" id="JACXWD010000021">
    <property type="protein sequence ID" value="MBD3868045.1"/>
    <property type="molecule type" value="Genomic_DNA"/>
</dbReference>
<accession>A0A8J6Y6E0</accession>
<keyword evidence="5 6" id="KW-0472">Membrane</keyword>
<comment type="subcellular location">
    <subcellularLocation>
        <location evidence="1">Membrane</location>
        <topology evidence="1">Multi-pass membrane protein</topology>
    </subcellularLocation>
</comment>
<comment type="caution">
    <text evidence="7">The sequence shown here is derived from an EMBL/GenBank/DDBJ whole genome shotgun (WGS) entry which is preliminary data.</text>
</comment>
<keyword evidence="3 6" id="KW-0812">Transmembrane</keyword>
<dbReference type="PANTHER" id="PTHR13353">
    <property type="entry name" value="TRANSMEMBRANE PROTEIN 19"/>
    <property type="match status" value="1"/>
</dbReference>
<evidence type="ECO:0000256" key="3">
    <source>
        <dbReference type="ARBA" id="ARBA00022692"/>
    </source>
</evidence>
<feature type="transmembrane region" description="Helical" evidence="6">
    <location>
        <begin position="437"/>
        <end position="457"/>
    </location>
</feature>